<dbReference type="EMBL" id="BTSY01000004">
    <property type="protein sequence ID" value="GMT24104.1"/>
    <property type="molecule type" value="Genomic_DNA"/>
</dbReference>
<evidence type="ECO:0000313" key="3">
    <source>
        <dbReference type="EMBL" id="GMT24104.1"/>
    </source>
</evidence>
<evidence type="ECO:0000256" key="2">
    <source>
        <dbReference type="SAM" id="Phobius"/>
    </source>
</evidence>
<comment type="caution">
    <text evidence="3">The sequence shown here is derived from an EMBL/GenBank/DDBJ whole genome shotgun (WGS) entry which is preliminary data.</text>
</comment>
<evidence type="ECO:0000313" key="4">
    <source>
        <dbReference type="Proteomes" id="UP001432322"/>
    </source>
</evidence>
<proteinExistence type="predicted"/>
<reference evidence="3" key="1">
    <citation type="submission" date="2023-10" db="EMBL/GenBank/DDBJ databases">
        <title>Genome assembly of Pristionchus species.</title>
        <authorList>
            <person name="Yoshida K."/>
            <person name="Sommer R.J."/>
        </authorList>
    </citation>
    <scope>NUCLEOTIDE SEQUENCE</scope>
    <source>
        <strain evidence="3">RS5133</strain>
    </source>
</reference>
<name>A0AAV5W0A4_9BILA</name>
<keyword evidence="2" id="KW-0472">Membrane</keyword>
<feature type="transmembrane region" description="Helical" evidence="2">
    <location>
        <begin position="119"/>
        <end position="145"/>
    </location>
</feature>
<gene>
    <name evidence="3" type="ORF">PFISCL1PPCAC_15401</name>
</gene>
<dbReference type="AlphaFoldDB" id="A0AAV5W0A4"/>
<accession>A0AAV5W0A4</accession>
<organism evidence="3 4">
    <name type="scientific">Pristionchus fissidentatus</name>
    <dbReference type="NCBI Taxonomy" id="1538716"/>
    <lineage>
        <taxon>Eukaryota</taxon>
        <taxon>Metazoa</taxon>
        <taxon>Ecdysozoa</taxon>
        <taxon>Nematoda</taxon>
        <taxon>Chromadorea</taxon>
        <taxon>Rhabditida</taxon>
        <taxon>Rhabditina</taxon>
        <taxon>Diplogasteromorpha</taxon>
        <taxon>Diplogasteroidea</taxon>
        <taxon>Neodiplogasteridae</taxon>
        <taxon>Pristionchus</taxon>
    </lineage>
</organism>
<keyword evidence="4" id="KW-1185">Reference proteome</keyword>
<evidence type="ECO:0008006" key="5">
    <source>
        <dbReference type="Google" id="ProtNLM"/>
    </source>
</evidence>
<feature type="region of interest" description="Disordered" evidence="1">
    <location>
        <begin position="1"/>
        <end position="20"/>
    </location>
</feature>
<keyword evidence="2" id="KW-0812">Transmembrane</keyword>
<sequence>MPEEIPESSSALSAEERRERRRAKILAASDQRLARILSGPDGGEKRMAPAMEGGEFRSSACSLLDSTTDENGGVASLNAPVFGNNDSVKFPSMAELGVTYDPPRLFTFVKTARCKVVSLIALFFFVLSYFNVISSVLLPWSILFLSYSIVERKKSVSPYPSHGYFVNGLMWAGISEDVTINLGFLFESVTNYLTDTCTLLFVFMCLSSARDMTLLLTA</sequence>
<dbReference type="Proteomes" id="UP001432322">
    <property type="component" value="Unassembled WGS sequence"/>
</dbReference>
<keyword evidence="2" id="KW-1133">Transmembrane helix</keyword>
<evidence type="ECO:0000256" key="1">
    <source>
        <dbReference type="SAM" id="MobiDB-lite"/>
    </source>
</evidence>
<protein>
    <recommendedName>
        <fullName evidence="5">G protein-coupled receptor</fullName>
    </recommendedName>
</protein>